<reference evidence="3" key="2">
    <citation type="submission" date="2020-05" db="UniProtKB">
        <authorList>
            <consortium name="EnsemblMetazoa"/>
        </authorList>
    </citation>
    <scope>IDENTIFICATION</scope>
</reference>
<dbReference type="EMBL" id="ATLV01023898">
    <property type="status" value="NOT_ANNOTATED_CDS"/>
    <property type="molecule type" value="Genomic_DNA"/>
</dbReference>
<reference evidence="2 4" key="1">
    <citation type="journal article" date="2014" name="BMC Genomics">
        <title>Genome sequence of Anopheles sinensis provides insight into genetics basis of mosquito competence for malaria parasites.</title>
        <authorList>
            <person name="Zhou D."/>
            <person name="Zhang D."/>
            <person name="Ding G."/>
            <person name="Shi L."/>
            <person name="Hou Q."/>
            <person name="Ye Y."/>
            <person name="Xu Y."/>
            <person name="Zhou H."/>
            <person name="Xiong C."/>
            <person name="Li S."/>
            <person name="Yu J."/>
            <person name="Hong S."/>
            <person name="Yu X."/>
            <person name="Zou P."/>
            <person name="Chen C."/>
            <person name="Chang X."/>
            <person name="Wang W."/>
            <person name="Lv Y."/>
            <person name="Sun Y."/>
            <person name="Ma L."/>
            <person name="Shen B."/>
            <person name="Zhu C."/>
        </authorList>
    </citation>
    <scope>NUCLEOTIDE SEQUENCE [LARGE SCALE GENOMIC DNA]</scope>
</reference>
<protein>
    <submittedName>
        <fullName evidence="2 3">Uncharacterized protein</fullName>
    </submittedName>
</protein>
<proteinExistence type="predicted"/>
<dbReference type="AlphaFoldDB" id="A0A084WHY8"/>
<evidence type="ECO:0000313" key="2">
    <source>
        <dbReference type="EMBL" id="KFB49832.1"/>
    </source>
</evidence>
<evidence type="ECO:0000313" key="3">
    <source>
        <dbReference type="EnsemblMetazoa" id="ASIC017853-PA"/>
    </source>
</evidence>
<dbReference type="OrthoDB" id="6693298at2759"/>
<dbReference type="EnsemblMetazoa" id="ASIC017853-RA">
    <property type="protein sequence ID" value="ASIC017853-PA"/>
    <property type="gene ID" value="ASIC017853"/>
</dbReference>
<gene>
    <name evidence="2" type="ORF">ZHAS_00017853</name>
</gene>
<feature type="compositionally biased region" description="Basic and acidic residues" evidence="1">
    <location>
        <begin position="68"/>
        <end position="80"/>
    </location>
</feature>
<evidence type="ECO:0000256" key="1">
    <source>
        <dbReference type="SAM" id="MobiDB-lite"/>
    </source>
</evidence>
<evidence type="ECO:0000313" key="4">
    <source>
        <dbReference type="Proteomes" id="UP000030765"/>
    </source>
</evidence>
<dbReference type="Proteomes" id="UP000030765">
    <property type="component" value="Unassembled WGS sequence"/>
</dbReference>
<dbReference type="STRING" id="74873.A0A084WHY8"/>
<dbReference type="EMBL" id="KE525347">
    <property type="protein sequence ID" value="KFB49832.1"/>
    <property type="molecule type" value="Genomic_DNA"/>
</dbReference>
<feature type="compositionally biased region" description="Polar residues" evidence="1">
    <location>
        <begin position="45"/>
        <end position="54"/>
    </location>
</feature>
<name>A0A084WHY8_ANOSI</name>
<accession>A0A084WHY8</accession>
<sequence>MNDSGEHAANQITEPSKDEQDISSSMLLNDQHQLNNAGLKRKTQTDGNILNPATKQAGISVDSNTSKEITKPKKKAENKADSAAQLPNPKDGSQESLGLKRFLVGISYQQKLAIVILCHVAKQMEDDKKFDFTITSEDPEAGKFDDIAVRFNFGGRSSRLFIQAKHKEDETKTITWADLKSVDKNAPFSVCKYLNSFLQQKWDTDEEPPILALCTTIGLAEDVKKSAEPYTSPESIVNSIFNSVANEIYNIDIDKLDSDSRNSLFEHKPKLQQTSV</sequence>
<dbReference type="VEuPathDB" id="VectorBase:ASIS012974"/>
<dbReference type="VEuPathDB" id="VectorBase:ASIC017853"/>
<feature type="region of interest" description="Disordered" evidence="1">
    <location>
        <begin position="1"/>
        <end position="94"/>
    </location>
</feature>
<organism evidence="3 4">
    <name type="scientific">Anopheles sinensis</name>
    <name type="common">Mosquito</name>
    <dbReference type="NCBI Taxonomy" id="74873"/>
    <lineage>
        <taxon>Eukaryota</taxon>
        <taxon>Metazoa</taxon>
        <taxon>Ecdysozoa</taxon>
        <taxon>Arthropoda</taxon>
        <taxon>Hexapoda</taxon>
        <taxon>Insecta</taxon>
        <taxon>Pterygota</taxon>
        <taxon>Neoptera</taxon>
        <taxon>Endopterygota</taxon>
        <taxon>Diptera</taxon>
        <taxon>Nematocera</taxon>
        <taxon>Culicoidea</taxon>
        <taxon>Culicidae</taxon>
        <taxon>Anophelinae</taxon>
        <taxon>Anopheles</taxon>
    </lineage>
</organism>
<keyword evidence="4" id="KW-1185">Reference proteome</keyword>
<feature type="compositionally biased region" description="Polar residues" evidence="1">
    <location>
        <begin position="22"/>
        <end position="36"/>
    </location>
</feature>